<protein>
    <submittedName>
        <fullName evidence="2">Uncharacterized protein</fullName>
    </submittedName>
</protein>
<feature type="compositionally biased region" description="Basic and acidic residues" evidence="1">
    <location>
        <begin position="88"/>
        <end position="97"/>
    </location>
</feature>
<name>A0ABU8RUW3_9SPHN</name>
<accession>A0ABU8RUW3</accession>
<evidence type="ECO:0000256" key="1">
    <source>
        <dbReference type="SAM" id="MobiDB-lite"/>
    </source>
</evidence>
<dbReference type="Proteomes" id="UP001361239">
    <property type="component" value="Unassembled WGS sequence"/>
</dbReference>
<evidence type="ECO:0000313" key="2">
    <source>
        <dbReference type="EMBL" id="MEJ5976758.1"/>
    </source>
</evidence>
<feature type="region of interest" description="Disordered" evidence="1">
    <location>
        <begin position="1"/>
        <end position="113"/>
    </location>
</feature>
<dbReference type="EMBL" id="JBBHJZ010000002">
    <property type="protein sequence ID" value="MEJ5976758.1"/>
    <property type="molecule type" value="Genomic_DNA"/>
</dbReference>
<dbReference type="RefSeq" id="WP_339586720.1">
    <property type="nucleotide sequence ID" value="NZ_JBBHJZ010000002.1"/>
</dbReference>
<proteinExistence type="predicted"/>
<organism evidence="2 3">
    <name type="scientific">Novosphingobium anseongense</name>
    <dbReference type="NCBI Taxonomy" id="3133436"/>
    <lineage>
        <taxon>Bacteria</taxon>
        <taxon>Pseudomonadati</taxon>
        <taxon>Pseudomonadota</taxon>
        <taxon>Alphaproteobacteria</taxon>
        <taxon>Sphingomonadales</taxon>
        <taxon>Sphingomonadaceae</taxon>
        <taxon>Novosphingobium</taxon>
    </lineage>
</organism>
<comment type="caution">
    <text evidence="2">The sequence shown here is derived from an EMBL/GenBank/DDBJ whole genome shotgun (WGS) entry which is preliminary data.</text>
</comment>
<feature type="compositionally biased region" description="Basic and acidic residues" evidence="1">
    <location>
        <begin position="1"/>
        <end position="15"/>
    </location>
</feature>
<evidence type="ECO:0000313" key="3">
    <source>
        <dbReference type="Proteomes" id="UP001361239"/>
    </source>
</evidence>
<keyword evidence="3" id="KW-1185">Reference proteome</keyword>
<gene>
    <name evidence="2" type="ORF">WG901_08945</name>
</gene>
<reference evidence="2 3" key="1">
    <citation type="submission" date="2024-03" db="EMBL/GenBank/DDBJ databases">
        <authorList>
            <person name="Jo J.-H."/>
        </authorList>
    </citation>
    <scope>NUCLEOTIDE SEQUENCE [LARGE SCALE GENOMIC DNA]</scope>
    <source>
        <strain evidence="2 3">PS1R-30</strain>
    </source>
</reference>
<feature type="compositionally biased region" description="Acidic residues" evidence="1">
    <location>
        <begin position="98"/>
        <end position="113"/>
    </location>
</feature>
<sequence>MTENPRKFDGPKSFDGEDQQTEGLAPENQNSEQEDADSQAQTLADEALGRGSGEFPSEDSEKVSSGDDSDDAQDLVDKMEQMVSSGRIDNDAFRGERNDDDEEDGLGESGEED</sequence>